<keyword evidence="2" id="KW-1133">Transmembrane helix</keyword>
<feature type="transmembrane region" description="Helical" evidence="2">
    <location>
        <begin position="302"/>
        <end position="323"/>
    </location>
</feature>
<dbReference type="eggNOG" id="ENOG502SJP8">
    <property type="taxonomic scope" value="Eukaryota"/>
</dbReference>
<dbReference type="AlphaFoldDB" id="A0A0W0EUJ6"/>
<evidence type="ECO:0000256" key="1">
    <source>
        <dbReference type="SAM" id="MobiDB-lite"/>
    </source>
</evidence>
<protein>
    <submittedName>
        <fullName evidence="3">Uncharacterized protein</fullName>
    </submittedName>
</protein>
<evidence type="ECO:0000313" key="4">
    <source>
        <dbReference type="Proteomes" id="UP000054988"/>
    </source>
</evidence>
<gene>
    <name evidence="3" type="ORF">WG66_19660</name>
</gene>
<comment type="caution">
    <text evidence="3">The sequence shown here is derived from an EMBL/GenBank/DDBJ whole genome shotgun (WGS) entry which is preliminary data.</text>
</comment>
<feature type="compositionally biased region" description="Low complexity" evidence="1">
    <location>
        <begin position="13"/>
        <end position="22"/>
    </location>
</feature>
<evidence type="ECO:0000256" key="2">
    <source>
        <dbReference type="SAM" id="Phobius"/>
    </source>
</evidence>
<dbReference type="Proteomes" id="UP000054988">
    <property type="component" value="Unassembled WGS sequence"/>
</dbReference>
<reference evidence="3 4" key="1">
    <citation type="submission" date="2015-12" db="EMBL/GenBank/DDBJ databases">
        <title>Draft genome sequence of Moniliophthora roreri, the causal agent of frosty pod rot of cacao.</title>
        <authorList>
            <person name="Aime M.C."/>
            <person name="Diaz-Valderrama J.R."/>
            <person name="Kijpornyongpan T."/>
            <person name="Phillips-Mora W."/>
        </authorList>
    </citation>
    <scope>NUCLEOTIDE SEQUENCE [LARGE SCALE GENOMIC DNA]</scope>
    <source>
        <strain evidence="3 4">MCA 2952</strain>
    </source>
</reference>
<name>A0A0W0EUJ6_MONRR</name>
<evidence type="ECO:0000313" key="3">
    <source>
        <dbReference type="EMBL" id="KTB27740.1"/>
    </source>
</evidence>
<sequence length="844" mass="93139">MSYSGRPDIVFEAPPSAASASSWNRRYSDFDPYHPDNYIPYTTNSLSQRDSYYQQEIPLLPQRSPQDEQFLYEPSTNSPGLLRKSPSRKGKVPQFLSPRALKTHGRTQRDVETFDTTQYQVLNDRSSPKPESGATDESFLRTPSPSLFPKGFGAPAKVGSHRFQPSRRGIPGFERPEWGKILLHIFLCLVSYPILLLVVVIAKDRNLFWCRAIVGMGSGLVGVSLGLSLVQLGKRFLEAATWATLIHQSNVPRDAPGIRLRDLASTVEEPTSMWAGLRLMWARYMYTGTARRARKAYDKRPWTLFILLFLASSTLAAILPFLLSRIVDIQTEIAHTDDVYHELAIKGDLSPIDIQKAADLTNTFNEFALTWTISPFSALGNLPPAITLKYNNEEDVYFAEAARSQFLPGGSGFGTFEQESTALSINTSTADPADFLNMGSSADTEPGNLLRYPRWGIRIHCRKISNGATYIVPRSPSNFTYVFTPKDDLRALFSSFNMDFPASLDVPFNRTVGSGPGSTLKDNVTEILPSSLDLDTASHLISSAFTDNGVAHSFKGFPPSMGEDGMGFVQLEMLLVRLNTAYAPNGTFQVYSQQPVDTAQGRGLIGYDAAVCLELIEPYVVEVYNSTSGLPSSIRIVSRGASIMTEVNNDGTITTTRKGGLISDPNVKRNLSSAGLKNVYDTLHGNSINQILKDNSRDAWYVPSPTIVSYTGGSGPKDYTSLSPEFFAQAKAKADSANILTYFAGSGDSLAWSFPDKVMASARVNNVLVIALLGLILVMGLIAGLFVPKLPLQVPRRGFTLYSWLLAFQGTELLADRSPALYRQMHLHELEREFGDLKFRYNGL</sequence>
<feature type="transmembrane region" description="Helical" evidence="2">
    <location>
        <begin position="181"/>
        <end position="202"/>
    </location>
</feature>
<feature type="region of interest" description="Disordered" evidence="1">
    <location>
        <begin position="69"/>
        <end position="109"/>
    </location>
</feature>
<keyword evidence="2" id="KW-0472">Membrane</keyword>
<organism evidence="3 4">
    <name type="scientific">Moniliophthora roreri</name>
    <name type="common">Frosty pod rot fungus</name>
    <name type="synonym">Monilia roreri</name>
    <dbReference type="NCBI Taxonomy" id="221103"/>
    <lineage>
        <taxon>Eukaryota</taxon>
        <taxon>Fungi</taxon>
        <taxon>Dikarya</taxon>
        <taxon>Basidiomycota</taxon>
        <taxon>Agaricomycotina</taxon>
        <taxon>Agaricomycetes</taxon>
        <taxon>Agaricomycetidae</taxon>
        <taxon>Agaricales</taxon>
        <taxon>Marasmiineae</taxon>
        <taxon>Marasmiaceae</taxon>
        <taxon>Moniliophthora</taxon>
    </lineage>
</organism>
<feature type="transmembrane region" description="Helical" evidence="2">
    <location>
        <begin position="208"/>
        <end position="230"/>
    </location>
</feature>
<keyword evidence="2" id="KW-0812">Transmembrane</keyword>
<feature type="region of interest" description="Disordered" evidence="1">
    <location>
        <begin position="1"/>
        <end position="26"/>
    </location>
</feature>
<feature type="transmembrane region" description="Helical" evidence="2">
    <location>
        <begin position="767"/>
        <end position="787"/>
    </location>
</feature>
<dbReference type="EMBL" id="LATX01002520">
    <property type="protein sequence ID" value="KTB27740.1"/>
    <property type="molecule type" value="Genomic_DNA"/>
</dbReference>
<proteinExistence type="predicted"/>
<accession>A0A0W0EUJ6</accession>